<keyword evidence="4" id="KW-0808">Transferase</keyword>
<dbReference type="EC" id="2.7.7.7" evidence="2"/>
<dbReference type="InterPro" id="IPR002054">
    <property type="entry name" value="DNA-dir_DNA_pol_X"/>
</dbReference>
<comment type="catalytic activity">
    <reaction evidence="12">
        <text>DNA(n) + a 2'-deoxyribonucleoside 5'-triphosphate = DNA(n+1) + diphosphate</text>
        <dbReference type="Rhea" id="RHEA:22508"/>
        <dbReference type="Rhea" id="RHEA-COMP:17339"/>
        <dbReference type="Rhea" id="RHEA-COMP:17340"/>
        <dbReference type="ChEBI" id="CHEBI:33019"/>
        <dbReference type="ChEBI" id="CHEBI:61560"/>
        <dbReference type="ChEBI" id="CHEBI:173112"/>
        <dbReference type="EC" id="2.7.7.7"/>
    </reaction>
</comment>
<dbReference type="Gene3D" id="3.30.210.10">
    <property type="entry name" value="DNA polymerase, thumb domain"/>
    <property type="match status" value="1"/>
</dbReference>
<evidence type="ECO:0000256" key="4">
    <source>
        <dbReference type="ARBA" id="ARBA00022679"/>
    </source>
</evidence>
<name>A0A6C0JAK3_9ZZZZ</name>
<dbReference type="InterPro" id="IPR037160">
    <property type="entry name" value="DNA_Pol_thumb_sf"/>
</dbReference>
<dbReference type="PANTHER" id="PTHR11276">
    <property type="entry name" value="DNA POLYMERASE TYPE-X FAMILY MEMBER"/>
    <property type="match status" value="1"/>
</dbReference>
<evidence type="ECO:0000256" key="9">
    <source>
        <dbReference type="ARBA" id="ARBA00022932"/>
    </source>
</evidence>
<evidence type="ECO:0000256" key="5">
    <source>
        <dbReference type="ARBA" id="ARBA00022695"/>
    </source>
</evidence>
<evidence type="ECO:0000256" key="1">
    <source>
        <dbReference type="ARBA" id="ARBA00001946"/>
    </source>
</evidence>
<dbReference type="PANTHER" id="PTHR11276:SF42">
    <property type="entry name" value="DNA POLYMERASE BETA"/>
    <property type="match status" value="1"/>
</dbReference>
<dbReference type="SUPFAM" id="SSF81301">
    <property type="entry name" value="Nucleotidyltransferase"/>
    <property type="match status" value="1"/>
</dbReference>
<keyword evidence="9" id="KW-0239">DNA-directed DNA polymerase</keyword>
<evidence type="ECO:0000256" key="7">
    <source>
        <dbReference type="ARBA" id="ARBA00022763"/>
    </source>
</evidence>
<evidence type="ECO:0000256" key="10">
    <source>
        <dbReference type="ARBA" id="ARBA00023125"/>
    </source>
</evidence>
<feature type="domain" description="DNA-directed DNA polymerase X" evidence="13">
    <location>
        <begin position="1"/>
        <end position="306"/>
    </location>
</feature>
<dbReference type="FunFam" id="3.30.210.10:FF:000002">
    <property type="entry name" value="DNA polymerase"/>
    <property type="match status" value="1"/>
</dbReference>
<keyword evidence="3" id="KW-0963">Cytoplasm</keyword>
<dbReference type="InterPro" id="IPR002008">
    <property type="entry name" value="DNA_pol_X_beta-like"/>
</dbReference>
<dbReference type="InterPro" id="IPR027421">
    <property type="entry name" value="DNA_pol_lamdba_lyase_dom_sf"/>
</dbReference>
<protein>
    <recommendedName>
        <fullName evidence="2">DNA-directed DNA polymerase</fullName>
        <ecNumber evidence="2">2.7.7.7</ecNumber>
    </recommendedName>
</protein>
<keyword evidence="7" id="KW-0227">DNA damage</keyword>
<dbReference type="InterPro" id="IPR029398">
    <property type="entry name" value="PolB_thumb"/>
</dbReference>
<dbReference type="InterPro" id="IPR022312">
    <property type="entry name" value="DNA_pol_X"/>
</dbReference>
<dbReference type="PRINTS" id="PR00869">
    <property type="entry name" value="DNAPOLX"/>
</dbReference>
<dbReference type="Pfam" id="PF14716">
    <property type="entry name" value="HHH_8"/>
    <property type="match status" value="1"/>
</dbReference>
<dbReference type="EMBL" id="MN740346">
    <property type="protein sequence ID" value="QHU01716.1"/>
    <property type="molecule type" value="Genomic_DNA"/>
</dbReference>
<keyword evidence="11" id="KW-0234">DNA repair</keyword>
<sequence length="306" mass="35233">MNETIIKVFKKLSTQYSKDPSKRWKQRAMKKAIVSLKDADFKIESGKEAQDNLEFIGKGIAGRIDEIIETGTLAELVKETKEDLAIKEFKKITGVGPVRAKKWVHEDKVYSIKELQKSDIPLTHHIEVGLRYYDDFQKKIPRKEITTFCKEFKKIAKSVDKHNIFEICGSYRRGKLESGDVDVLLGNTQDSNYLSKVIDKLEEAGICIDHLTKKGRTKYMGVFKIGTIARRLDIRFVRMKHYYTTLLYFTGSANFNVKMRQNALDEGYSLSEYGLTDIGTEELVTVTSEKEVFDILDMEYVPPTER</sequence>
<dbReference type="Gene3D" id="1.10.150.110">
    <property type="entry name" value="DNA polymerase beta, N-terminal domain-like"/>
    <property type="match status" value="1"/>
</dbReference>
<dbReference type="Pfam" id="PF10391">
    <property type="entry name" value="DNA_pol_lambd_f"/>
    <property type="match status" value="1"/>
</dbReference>
<dbReference type="GO" id="GO:0046872">
    <property type="term" value="F:metal ion binding"/>
    <property type="evidence" value="ECO:0007669"/>
    <property type="project" value="UniProtKB-KW"/>
</dbReference>
<dbReference type="InterPro" id="IPR018944">
    <property type="entry name" value="DNA_pol_lambd_fingers_domain"/>
</dbReference>
<organism evidence="14">
    <name type="scientific">viral metagenome</name>
    <dbReference type="NCBI Taxonomy" id="1070528"/>
    <lineage>
        <taxon>unclassified sequences</taxon>
        <taxon>metagenomes</taxon>
        <taxon>organismal metagenomes</taxon>
    </lineage>
</organism>
<dbReference type="PRINTS" id="PR00870">
    <property type="entry name" value="DNAPOLXBETA"/>
</dbReference>
<evidence type="ECO:0000256" key="3">
    <source>
        <dbReference type="ARBA" id="ARBA00022490"/>
    </source>
</evidence>
<dbReference type="Pfam" id="PF14791">
    <property type="entry name" value="DNA_pol_B_thumb"/>
    <property type="match status" value="1"/>
</dbReference>
<dbReference type="InterPro" id="IPR010996">
    <property type="entry name" value="HHH_MUS81"/>
</dbReference>
<accession>A0A6C0JAK3</accession>
<dbReference type="SUPFAM" id="SSF81585">
    <property type="entry name" value="PsbU/PolX domain-like"/>
    <property type="match status" value="1"/>
</dbReference>
<evidence type="ECO:0000256" key="8">
    <source>
        <dbReference type="ARBA" id="ARBA00022842"/>
    </source>
</evidence>
<dbReference type="GO" id="GO:0003887">
    <property type="term" value="F:DNA-directed DNA polymerase activity"/>
    <property type="evidence" value="ECO:0007669"/>
    <property type="project" value="UniProtKB-KW"/>
</dbReference>
<dbReference type="AlphaFoldDB" id="A0A6C0JAK3"/>
<dbReference type="GO" id="GO:0006303">
    <property type="term" value="P:double-strand break repair via nonhomologous end joining"/>
    <property type="evidence" value="ECO:0007669"/>
    <property type="project" value="TreeGrafter"/>
</dbReference>
<reference evidence="14" key="1">
    <citation type="journal article" date="2020" name="Nature">
        <title>Giant virus diversity and host interactions through global metagenomics.</title>
        <authorList>
            <person name="Schulz F."/>
            <person name="Roux S."/>
            <person name="Paez-Espino D."/>
            <person name="Jungbluth S."/>
            <person name="Walsh D.A."/>
            <person name="Denef V.J."/>
            <person name="McMahon K.D."/>
            <person name="Konstantinidis K.T."/>
            <person name="Eloe-Fadrosh E.A."/>
            <person name="Kyrpides N.C."/>
            <person name="Woyke T."/>
        </authorList>
    </citation>
    <scope>NUCLEOTIDE SEQUENCE</scope>
    <source>
        <strain evidence="14">GVMAG-M-3300025874-2</strain>
    </source>
</reference>
<proteinExistence type="predicted"/>
<keyword evidence="8" id="KW-0460">Magnesium</keyword>
<evidence type="ECO:0000256" key="12">
    <source>
        <dbReference type="ARBA" id="ARBA00049244"/>
    </source>
</evidence>
<dbReference type="Gene3D" id="1.10.150.20">
    <property type="entry name" value="5' to 3' exonuclease, C-terminal subdomain"/>
    <property type="match status" value="1"/>
</dbReference>
<keyword evidence="10" id="KW-0238">DNA-binding</keyword>
<keyword evidence="6" id="KW-0479">Metal-binding</keyword>
<keyword evidence="5" id="KW-0548">Nucleotidyltransferase</keyword>
<dbReference type="Pfam" id="PF14792">
    <property type="entry name" value="DNA_pol_B_palm"/>
    <property type="match status" value="1"/>
</dbReference>
<dbReference type="InterPro" id="IPR028207">
    <property type="entry name" value="DNA_pol_B_palm_palm"/>
</dbReference>
<dbReference type="SUPFAM" id="SSF47802">
    <property type="entry name" value="DNA polymerase beta, N-terminal domain-like"/>
    <property type="match status" value="1"/>
</dbReference>
<dbReference type="GO" id="GO:0005634">
    <property type="term" value="C:nucleus"/>
    <property type="evidence" value="ECO:0007669"/>
    <property type="project" value="TreeGrafter"/>
</dbReference>
<evidence type="ECO:0000259" key="13">
    <source>
        <dbReference type="SMART" id="SM00483"/>
    </source>
</evidence>
<evidence type="ECO:0000313" key="14">
    <source>
        <dbReference type="EMBL" id="QHU01716.1"/>
    </source>
</evidence>
<dbReference type="GO" id="GO:0006284">
    <property type="term" value="P:base-excision repair"/>
    <property type="evidence" value="ECO:0007669"/>
    <property type="project" value="TreeGrafter"/>
</dbReference>
<comment type="cofactor">
    <cofactor evidence="1">
        <name>Mg(2+)</name>
        <dbReference type="ChEBI" id="CHEBI:18420"/>
    </cofactor>
</comment>
<evidence type="ECO:0000256" key="11">
    <source>
        <dbReference type="ARBA" id="ARBA00023204"/>
    </source>
</evidence>
<evidence type="ECO:0000256" key="2">
    <source>
        <dbReference type="ARBA" id="ARBA00012417"/>
    </source>
</evidence>
<dbReference type="InterPro" id="IPR043519">
    <property type="entry name" value="NT_sf"/>
</dbReference>
<dbReference type="CDD" id="cd00141">
    <property type="entry name" value="NT_POLXc"/>
    <property type="match status" value="1"/>
</dbReference>
<dbReference type="SMART" id="SM00483">
    <property type="entry name" value="POLXc"/>
    <property type="match status" value="1"/>
</dbReference>
<evidence type="ECO:0000256" key="6">
    <source>
        <dbReference type="ARBA" id="ARBA00022723"/>
    </source>
</evidence>
<dbReference type="Gene3D" id="3.30.460.10">
    <property type="entry name" value="Beta Polymerase, domain 2"/>
    <property type="match status" value="1"/>
</dbReference>
<dbReference type="GO" id="GO:0003677">
    <property type="term" value="F:DNA binding"/>
    <property type="evidence" value="ECO:0007669"/>
    <property type="project" value="UniProtKB-KW"/>
</dbReference>